<sequence>MVIMGAAGDTSGVSLIRDTPSGPVEGVLSGSVERFLGIPYASAPVGEQRFAVPILPASWRTPFSATKHGPTSAQAPYPGTLGKLLPTRIISGEQSLNLNIFAPAMNGSALRPVLLWIHGGSLQHGSNALPGYDGSNFARDGVIFVAANYRLGAEGFSVLKDAPLNLGLADVMAALEWVKANIASFGGDHGRVTLMGHSAGGSLVAALLAHPRAVSLVSRAIIQSAPLAAQPVKHAGEITRKIAAELGIAATRDGFCSRSPAELVRAQSKVAPGSNPLEGGPSYSVAIKAPFVPADPFQALLAGAAKEIPLLMGTTTAEARLWLAHSGYDAKPTGIQLGLLHRKAGVPRDAHKLFARNRPAESSAEVLGALATDMLLRVPMYKLADARHYAQASTHVYEFAWPSPVSGLGAAHGTELPFVFDNLDAEDAIALVGDTAPHSLASAMHEIWVCFATRGVADWPAWDLRRPVKTFDGKKNPVVLSPREDEAAALD</sequence>
<evidence type="ECO:0000313" key="6">
    <source>
        <dbReference type="Proteomes" id="UP001501257"/>
    </source>
</evidence>
<dbReference type="Proteomes" id="UP001501257">
    <property type="component" value="Unassembled WGS sequence"/>
</dbReference>
<dbReference type="InterPro" id="IPR019826">
    <property type="entry name" value="Carboxylesterase_B_AS"/>
</dbReference>
<name>A0ABP9THR6_9MICC</name>
<dbReference type="InterPro" id="IPR029058">
    <property type="entry name" value="AB_hydrolase_fold"/>
</dbReference>
<dbReference type="PROSITE" id="PS00122">
    <property type="entry name" value="CARBOXYLESTERASE_B_1"/>
    <property type="match status" value="1"/>
</dbReference>
<dbReference type="Gene3D" id="3.40.50.1820">
    <property type="entry name" value="alpha/beta hydrolase"/>
    <property type="match status" value="1"/>
</dbReference>
<proteinExistence type="inferred from homology"/>
<reference evidence="6" key="1">
    <citation type="journal article" date="2019" name="Int. J. Syst. Evol. Microbiol.">
        <title>The Global Catalogue of Microorganisms (GCM) 10K type strain sequencing project: providing services to taxonomists for standard genome sequencing and annotation.</title>
        <authorList>
            <consortium name="The Broad Institute Genomics Platform"/>
            <consortium name="The Broad Institute Genome Sequencing Center for Infectious Disease"/>
            <person name="Wu L."/>
            <person name="Ma J."/>
        </authorList>
    </citation>
    <scope>NUCLEOTIDE SEQUENCE [LARGE SCALE GENOMIC DNA]</scope>
    <source>
        <strain evidence="6">JCM 18952</strain>
    </source>
</reference>
<evidence type="ECO:0000259" key="4">
    <source>
        <dbReference type="Pfam" id="PF00135"/>
    </source>
</evidence>
<protein>
    <recommendedName>
        <fullName evidence="3">Carboxylic ester hydrolase</fullName>
        <ecNumber evidence="3">3.1.1.-</ecNumber>
    </recommendedName>
</protein>
<dbReference type="InterPro" id="IPR050309">
    <property type="entry name" value="Type-B_Carboxylest/Lipase"/>
</dbReference>
<dbReference type="EMBL" id="BAABLK010000015">
    <property type="protein sequence ID" value="GAA5226309.1"/>
    <property type="molecule type" value="Genomic_DNA"/>
</dbReference>
<comment type="similarity">
    <text evidence="1 3">Belongs to the type-B carboxylesterase/lipase family.</text>
</comment>
<keyword evidence="6" id="KW-1185">Reference proteome</keyword>
<evidence type="ECO:0000256" key="1">
    <source>
        <dbReference type="ARBA" id="ARBA00005964"/>
    </source>
</evidence>
<dbReference type="SUPFAM" id="SSF53474">
    <property type="entry name" value="alpha/beta-Hydrolases"/>
    <property type="match status" value="1"/>
</dbReference>
<dbReference type="InterPro" id="IPR002018">
    <property type="entry name" value="CarbesteraseB"/>
</dbReference>
<feature type="domain" description="Carboxylesterase type B" evidence="4">
    <location>
        <begin position="16"/>
        <end position="456"/>
    </location>
</feature>
<dbReference type="EC" id="3.1.1.-" evidence="3"/>
<evidence type="ECO:0000256" key="2">
    <source>
        <dbReference type="ARBA" id="ARBA00022801"/>
    </source>
</evidence>
<evidence type="ECO:0000256" key="3">
    <source>
        <dbReference type="RuleBase" id="RU361235"/>
    </source>
</evidence>
<accession>A0ABP9THR6</accession>
<gene>
    <name evidence="5" type="ORF">GCM10025778_08400</name>
</gene>
<keyword evidence="2 3" id="KW-0378">Hydrolase</keyword>
<organism evidence="5 6">
    <name type="scientific">Paeniglutamicibacter antarcticus</name>
    <dbReference type="NCBI Taxonomy" id="494023"/>
    <lineage>
        <taxon>Bacteria</taxon>
        <taxon>Bacillati</taxon>
        <taxon>Actinomycetota</taxon>
        <taxon>Actinomycetes</taxon>
        <taxon>Micrococcales</taxon>
        <taxon>Micrococcaceae</taxon>
        <taxon>Paeniglutamicibacter</taxon>
    </lineage>
</organism>
<dbReference type="PANTHER" id="PTHR11559">
    <property type="entry name" value="CARBOXYLESTERASE"/>
    <property type="match status" value="1"/>
</dbReference>
<evidence type="ECO:0000313" key="5">
    <source>
        <dbReference type="EMBL" id="GAA5226309.1"/>
    </source>
</evidence>
<dbReference type="Pfam" id="PF00135">
    <property type="entry name" value="COesterase"/>
    <property type="match status" value="1"/>
</dbReference>
<comment type="caution">
    <text evidence="5">The sequence shown here is derived from an EMBL/GenBank/DDBJ whole genome shotgun (WGS) entry which is preliminary data.</text>
</comment>